<name>A0A9P6SZT0_9FUNG</name>
<sequence>MCPRLQGITVGRYLMENDDIALTLDAMTDAVELNLGSSYFMEESFRSLMSRHADTIRVIILTRYDAPTSAAVQTIMTSCPSLEVIEAWLIRGRDLVRLKRLNQGGGIGSTVTTEDVVSGGDWVCLGLKSLSMEFSLCRYKQDVEQWDPVGAARFAQRVRLEQEYAFQQLSRLTRLEKLNIKSRGNSPIRSFDLRLESNGGGLDKLASLKRLEYFNFIHTVQDLSDLELNWMLDHWPRLQTMIGTFSKDHKKSDALRAYVNLRLRDRKL</sequence>
<dbReference type="Proteomes" id="UP000703661">
    <property type="component" value="Unassembled WGS sequence"/>
</dbReference>
<organism evidence="1 2">
    <name type="scientific">Entomortierella chlamydospora</name>
    <dbReference type="NCBI Taxonomy" id="101097"/>
    <lineage>
        <taxon>Eukaryota</taxon>
        <taxon>Fungi</taxon>
        <taxon>Fungi incertae sedis</taxon>
        <taxon>Mucoromycota</taxon>
        <taxon>Mortierellomycotina</taxon>
        <taxon>Mortierellomycetes</taxon>
        <taxon>Mortierellales</taxon>
        <taxon>Mortierellaceae</taxon>
        <taxon>Entomortierella</taxon>
    </lineage>
</organism>
<gene>
    <name evidence="1" type="ORF">BGZ80_010384</name>
</gene>
<dbReference type="OrthoDB" id="2347616at2759"/>
<keyword evidence="2" id="KW-1185">Reference proteome</keyword>
<protein>
    <submittedName>
        <fullName evidence="1">Uncharacterized protein</fullName>
    </submittedName>
</protein>
<dbReference type="EMBL" id="JAAAID010000717">
    <property type="protein sequence ID" value="KAG0014530.1"/>
    <property type="molecule type" value="Genomic_DNA"/>
</dbReference>
<accession>A0A9P6SZT0</accession>
<evidence type="ECO:0000313" key="2">
    <source>
        <dbReference type="Proteomes" id="UP000703661"/>
    </source>
</evidence>
<proteinExistence type="predicted"/>
<evidence type="ECO:0000313" key="1">
    <source>
        <dbReference type="EMBL" id="KAG0014530.1"/>
    </source>
</evidence>
<comment type="caution">
    <text evidence="1">The sequence shown here is derived from an EMBL/GenBank/DDBJ whole genome shotgun (WGS) entry which is preliminary data.</text>
</comment>
<dbReference type="AlphaFoldDB" id="A0A9P6SZT0"/>
<reference evidence="1" key="1">
    <citation type="journal article" date="2020" name="Fungal Divers.">
        <title>Resolving the Mortierellaceae phylogeny through synthesis of multi-gene phylogenetics and phylogenomics.</title>
        <authorList>
            <person name="Vandepol N."/>
            <person name="Liber J."/>
            <person name="Desiro A."/>
            <person name="Na H."/>
            <person name="Kennedy M."/>
            <person name="Barry K."/>
            <person name="Grigoriev I.V."/>
            <person name="Miller A.N."/>
            <person name="O'Donnell K."/>
            <person name="Stajich J.E."/>
            <person name="Bonito G."/>
        </authorList>
    </citation>
    <scope>NUCLEOTIDE SEQUENCE</scope>
    <source>
        <strain evidence="1">NRRL 2769</strain>
    </source>
</reference>